<feature type="compositionally biased region" description="Acidic residues" evidence="3">
    <location>
        <begin position="1"/>
        <end position="21"/>
    </location>
</feature>
<evidence type="ECO:0000256" key="2">
    <source>
        <dbReference type="RuleBase" id="RU367113"/>
    </source>
</evidence>
<dbReference type="GO" id="GO:0000956">
    <property type="term" value="P:nuclear-transcribed mRNA catabolic process"/>
    <property type="evidence" value="ECO:0007669"/>
    <property type="project" value="TreeGrafter"/>
</dbReference>
<reference evidence="5 6" key="1">
    <citation type="journal article" date="2020" name="Mol. Plant">
        <title>The Chromosome-Based Rubber Tree Genome Provides New Insights into Spurge Genome Evolution and Rubber Biosynthesis.</title>
        <authorList>
            <person name="Liu J."/>
            <person name="Shi C."/>
            <person name="Shi C.C."/>
            <person name="Li W."/>
            <person name="Zhang Q.J."/>
            <person name="Zhang Y."/>
            <person name="Li K."/>
            <person name="Lu H.F."/>
            <person name="Shi C."/>
            <person name="Zhu S.T."/>
            <person name="Xiao Z.Y."/>
            <person name="Nan H."/>
            <person name="Yue Y."/>
            <person name="Zhu X.G."/>
            <person name="Wu Y."/>
            <person name="Hong X.N."/>
            <person name="Fan G.Y."/>
            <person name="Tong Y."/>
            <person name="Zhang D."/>
            <person name="Mao C.L."/>
            <person name="Liu Y.L."/>
            <person name="Hao S.J."/>
            <person name="Liu W.Q."/>
            <person name="Lv M.Q."/>
            <person name="Zhang H.B."/>
            <person name="Liu Y."/>
            <person name="Hu-Tang G.R."/>
            <person name="Wang J.P."/>
            <person name="Wang J.H."/>
            <person name="Sun Y.H."/>
            <person name="Ni S.B."/>
            <person name="Chen W.B."/>
            <person name="Zhang X.C."/>
            <person name="Jiao Y.N."/>
            <person name="Eichler E.E."/>
            <person name="Li G.H."/>
            <person name="Liu X."/>
            <person name="Gao L.Z."/>
        </authorList>
    </citation>
    <scope>NUCLEOTIDE SEQUENCE [LARGE SCALE GENOMIC DNA]</scope>
    <source>
        <strain evidence="6">cv. GT1</strain>
        <tissue evidence="5">Leaf</tissue>
    </source>
</reference>
<feature type="compositionally biased region" description="Basic and acidic residues" evidence="3">
    <location>
        <begin position="42"/>
        <end position="57"/>
    </location>
</feature>
<dbReference type="InterPro" id="IPR039039">
    <property type="entry name" value="RAI1-like_fam"/>
</dbReference>
<gene>
    <name evidence="5" type="ORF">GH714_036006</name>
</gene>
<dbReference type="EC" id="3.6.1.-" evidence="2"/>
<keyword evidence="2" id="KW-0479">Metal-binding</keyword>
<dbReference type="PANTHER" id="PTHR12395">
    <property type="entry name" value="DOM-3 RELATED"/>
    <property type="match status" value="1"/>
</dbReference>
<dbReference type="GO" id="GO:0034353">
    <property type="term" value="F:mRNA 5'-diphosphatase activity"/>
    <property type="evidence" value="ECO:0007669"/>
    <property type="project" value="TreeGrafter"/>
</dbReference>
<comment type="function">
    <text evidence="2">Decapping enzyme for NAD-capped RNAs: specifically hydrolyzes the nicotinamide adenine dinucleotide (NAD) cap from a subset of RNAs by removing the entire NAD moiety from the 5'-end of an NAD-capped RNA.</text>
</comment>
<dbReference type="AlphaFoldDB" id="A0A6A6KSB2"/>
<feature type="region of interest" description="Disordered" evidence="3">
    <location>
        <begin position="1"/>
        <end position="22"/>
    </location>
</feature>
<evidence type="ECO:0000256" key="1">
    <source>
        <dbReference type="ARBA" id="ARBA00006562"/>
    </source>
</evidence>
<evidence type="ECO:0000313" key="6">
    <source>
        <dbReference type="Proteomes" id="UP000467840"/>
    </source>
</evidence>
<dbReference type="Proteomes" id="UP000467840">
    <property type="component" value="Chromosome 2"/>
</dbReference>
<keyword evidence="2" id="KW-0694">RNA-binding</keyword>
<evidence type="ECO:0000256" key="3">
    <source>
        <dbReference type="SAM" id="MobiDB-lite"/>
    </source>
</evidence>
<dbReference type="Pfam" id="PF08652">
    <property type="entry name" value="RAI1"/>
    <property type="match status" value="1"/>
</dbReference>
<accession>A0A6A6KSB2</accession>
<proteinExistence type="inferred from homology"/>
<evidence type="ECO:0000259" key="4">
    <source>
        <dbReference type="Pfam" id="PF08652"/>
    </source>
</evidence>
<sequence length="478" mass="54608">MDFAEQEVDLFGEDYEEDQEDRENNVVMVGTAAVPVGALAAEGKKRRENGEEVENNKFDNFGDYNEEQEDRDLFASDNDDYVKTPAISPYSIPVLPVTRNINNQGRGNFGRGRWQNDRGAGLLPRPGFPPRQGYGYGSKFSNGHRDERLVSELKFSKSEETLSRKMVAFQAPCELACYSRVEGGDVYFDDRSLRLFRRYISDDVGADLNEGFDTFIEKKDLGSEGFGDLLGSIRAKNIMLQNMHFVTFRNNLNKILATAYIRHEPWEMGVHKRNGLSILMCINYLKGHKMLLGIFFESLATEDPRRADGEGIHHVDANVEYCSVLKTKLGAHRILMGAEMDCCDSTDDGKRFYVELKTSRELDYHTEERFEKEKLLKFWIQSFLAGVPYIVIGFRDDAGRLVRTERLTTKDITNRVKAKNYWQGGVCLAFADEVLCWLYGTVKENEDYILQFAPPFTRLELLQAQSCPDAITNHVMQL</sequence>
<keyword evidence="2" id="KW-0539">Nucleus</keyword>
<keyword evidence="2" id="KW-0547">Nucleotide-binding</keyword>
<comment type="similarity">
    <text evidence="1 2">Belongs to the DXO/Dom3Z family.</text>
</comment>
<dbReference type="GO" id="GO:0003723">
    <property type="term" value="F:RNA binding"/>
    <property type="evidence" value="ECO:0007669"/>
    <property type="project" value="UniProtKB-KW"/>
</dbReference>
<feature type="region of interest" description="Disordered" evidence="3">
    <location>
        <begin position="40"/>
        <end position="64"/>
    </location>
</feature>
<organism evidence="5 6">
    <name type="scientific">Hevea brasiliensis</name>
    <name type="common">Para rubber tree</name>
    <name type="synonym">Siphonia brasiliensis</name>
    <dbReference type="NCBI Taxonomy" id="3981"/>
    <lineage>
        <taxon>Eukaryota</taxon>
        <taxon>Viridiplantae</taxon>
        <taxon>Streptophyta</taxon>
        <taxon>Embryophyta</taxon>
        <taxon>Tracheophyta</taxon>
        <taxon>Spermatophyta</taxon>
        <taxon>Magnoliopsida</taxon>
        <taxon>eudicotyledons</taxon>
        <taxon>Gunneridae</taxon>
        <taxon>Pentapetalae</taxon>
        <taxon>rosids</taxon>
        <taxon>fabids</taxon>
        <taxon>Malpighiales</taxon>
        <taxon>Euphorbiaceae</taxon>
        <taxon>Crotonoideae</taxon>
        <taxon>Micrandreae</taxon>
        <taxon>Hevea</taxon>
    </lineage>
</organism>
<protein>
    <recommendedName>
        <fullName evidence="2">Decapping nuclease</fullName>
        <ecNumber evidence="2">3.6.1.-</ecNumber>
    </recommendedName>
</protein>
<feature type="domain" description="RAI1-like" evidence="4">
    <location>
        <begin position="170"/>
        <end position="465"/>
    </location>
</feature>
<keyword evidence="2" id="KW-0540">Nuclease</keyword>
<dbReference type="InterPro" id="IPR013961">
    <property type="entry name" value="RAI1"/>
</dbReference>
<dbReference type="GO" id="GO:0046872">
    <property type="term" value="F:metal ion binding"/>
    <property type="evidence" value="ECO:0007669"/>
    <property type="project" value="UniProtKB-KW"/>
</dbReference>
<keyword evidence="2" id="KW-0378">Hydrolase</keyword>
<dbReference type="GO" id="GO:0110155">
    <property type="term" value="P:NAD-cap decapping"/>
    <property type="evidence" value="ECO:0007669"/>
    <property type="project" value="TreeGrafter"/>
</dbReference>
<comment type="cofactor">
    <cofactor evidence="2">
        <name>a divalent metal cation</name>
        <dbReference type="ChEBI" id="CHEBI:60240"/>
    </cofactor>
</comment>
<evidence type="ECO:0000313" key="5">
    <source>
        <dbReference type="EMBL" id="KAF2291890.1"/>
    </source>
</evidence>
<dbReference type="GO" id="GO:0005829">
    <property type="term" value="C:cytosol"/>
    <property type="evidence" value="ECO:0007669"/>
    <property type="project" value="TreeGrafter"/>
</dbReference>
<dbReference type="PANTHER" id="PTHR12395:SF9">
    <property type="entry name" value="DECAPPING AND EXORIBONUCLEASE PROTEIN"/>
    <property type="match status" value="1"/>
</dbReference>
<dbReference type="GO" id="GO:0005634">
    <property type="term" value="C:nucleus"/>
    <property type="evidence" value="ECO:0007669"/>
    <property type="project" value="UniProtKB-SubCell"/>
</dbReference>
<dbReference type="EMBL" id="JAAGAX010000015">
    <property type="protein sequence ID" value="KAF2291890.1"/>
    <property type="molecule type" value="Genomic_DNA"/>
</dbReference>
<comment type="caution">
    <text evidence="5">The sequence shown here is derived from an EMBL/GenBank/DDBJ whole genome shotgun (WGS) entry which is preliminary data.</text>
</comment>
<dbReference type="GO" id="GO:0004518">
    <property type="term" value="F:nuclease activity"/>
    <property type="evidence" value="ECO:0007669"/>
    <property type="project" value="UniProtKB-KW"/>
</dbReference>
<keyword evidence="6" id="KW-1185">Reference proteome</keyword>
<name>A0A6A6KSB2_HEVBR</name>
<dbReference type="GO" id="GO:0000166">
    <property type="term" value="F:nucleotide binding"/>
    <property type="evidence" value="ECO:0007669"/>
    <property type="project" value="UniProtKB-KW"/>
</dbReference>
<comment type="subcellular location">
    <subcellularLocation>
        <location evidence="2">Nucleus</location>
    </subcellularLocation>
</comment>